<evidence type="ECO:0000259" key="1">
    <source>
        <dbReference type="Pfam" id="PF18367"/>
    </source>
</evidence>
<evidence type="ECO:0000313" key="2">
    <source>
        <dbReference type="EMBL" id="MBF0940008.1"/>
    </source>
</evidence>
<gene>
    <name evidence="2" type="ORF">HXK03_03935</name>
</gene>
<dbReference type="EMBL" id="JABZFZ010000159">
    <property type="protein sequence ID" value="MBF0940008.1"/>
    <property type="molecule type" value="Genomic_DNA"/>
</dbReference>
<reference evidence="2" key="1">
    <citation type="submission" date="2020-04" db="EMBL/GenBank/DDBJ databases">
        <title>Deep metagenomics examines the oral microbiome during advanced dental caries in children, revealing novel taxa and co-occurrences with host molecules.</title>
        <authorList>
            <person name="Baker J.L."/>
            <person name="Morton J.T."/>
            <person name="Dinis M."/>
            <person name="Alvarez R."/>
            <person name="Tran N.C."/>
            <person name="Knight R."/>
            <person name="Edlund A."/>
        </authorList>
    </citation>
    <scope>NUCLEOTIDE SEQUENCE</scope>
    <source>
        <strain evidence="2">JCVI_32_bin.64</strain>
    </source>
</reference>
<feature type="domain" description="Rv2175c C-terminal" evidence="1">
    <location>
        <begin position="64"/>
        <end position="117"/>
    </location>
</feature>
<name>A0A929QXL0_9ACTO</name>
<dbReference type="AlphaFoldDB" id="A0A929QXL0"/>
<comment type="caution">
    <text evidence="2">The sequence shown here is derived from an EMBL/GenBank/DDBJ whole genome shotgun (WGS) entry which is preliminary data.</text>
</comment>
<protein>
    <submittedName>
        <fullName evidence="2">Transcriptional regulator</fullName>
    </submittedName>
</protein>
<evidence type="ECO:0000313" key="3">
    <source>
        <dbReference type="Proteomes" id="UP000718630"/>
    </source>
</evidence>
<dbReference type="Proteomes" id="UP000718630">
    <property type="component" value="Unassembled WGS sequence"/>
</dbReference>
<sequence>MTTARVPSVVPATEACRLLGIEERRLKQLIRDHVLSVAEDEVGARGIPTEMIVKGQNGWVPLPDLQGTLTLLSDDGFTADEAVEWLYAVQDELGERPIDALVAGRHRRVNRIASALAF</sequence>
<organism evidence="2 3">
    <name type="scientific">Schaalia georgiae</name>
    <dbReference type="NCBI Taxonomy" id="52768"/>
    <lineage>
        <taxon>Bacteria</taxon>
        <taxon>Bacillati</taxon>
        <taxon>Actinomycetota</taxon>
        <taxon>Actinomycetes</taxon>
        <taxon>Actinomycetales</taxon>
        <taxon>Actinomycetaceae</taxon>
        <taxon>Schaalia</taxon>
    </lineage>
</organism>
<dbReference type="InterPro" id="IPR041098">
    <property type="entry name" value="Rv2175c_C"/>
</dbReference>
<dbReference type="Pfam" id="PF18367">
    <property type="entry name" value="Rv2175c_C"/>
    <property type="match status" value="1"/>
</dbReference>
<proteinExistence type="predicted"/>
<accession>A0A929QXL0</accession>